<evidence type="ECO:0000259" key="1">
    <source>
        <dbReference type="Pfam" id="PF00005"/>
    </source>
</evidence>
<dbReference type="PANTHER" id="PTHR24220">
    <property type="entry name" value="IMPORT ATP-BINDING PROTEIN"/>
    <property type="match status" value="1"/>
</dbReference>
<dbReference type="InterPro" id="IPR003439">
    <property type="entry name" value="ABC_transporter-like_ATP-bd"/>
</dbReference>
<evidence type="ECO:0000313" key="2">
    <source>
        <dbReference type="EMBL" id="MEB3367686.1"/>
    </source>
</evidence>
<keyword evidence="2" id="KW-0067">ATP-binding</keyword>
<sequence>MGLGESAAMRAPAGLSGGEPQRAALVRAVLAEPGVLICDEITSGLDARRRADLLDVLAKL</sequence>
<name>A0ABU6A851_9PSEU</name>
<dbReference type="EMBL" id="JAWLNX010000005">
    <property type="protein sequence ID" value="MEB3367686.1"/>
    <property type="molecule type" value="Genomic_DNA"/>
</dbReference>
<dbReference type="InterPro" id="IPR027417">
    <property type="entry name" value="P-loop_NTPase"/>
</dbReference>
<dbReference type="Gene3D" id="3.40.50.300">
    <property type="entry name" value="P-loop containing nucleotide triphosphate hydrolases"/>
    <property type="match status" value="1"/>
</dbReference>
<keyword evidence="3" id="KW-1185">Reference proteome</keyword>
<comment type="caution">
    <text evidence="2">The sequence shown here is derived from an EMBL/GenBank/DDBJ whole genome shotgun (WGS) entry which is preliminary data.</text>
</comment>
<dbReference type="Pfam" id="PF00005">
    <property type="entry name" value="ABC_tran"/>
    <property type="match status" value="1"/>
</dbReference>
<reference evidence="2 3" key="1">
    <citation type="submission" date="2023-10" db="EMBL/GenBank/DDBJ databases">
        <title>Saccharopolyspora sp. nov., isolated from mangrove soil.</title>
        <authorList>
            <person name="Lu Y."/>
            <person name="Liu W."/>
        </authorList>
    </citation>
    <scope>NUCLEOTIDE SEQUENCE [LARGE SCALE GENOMIC DNA]</scope>
    <source>
        <strain evidence="2 3">S2-29</strain>
    </source>
</reference>
<dbReference type="GO" id="GO:0005524">
    <property type="term" value="F:ATP binding"/>
    <property type="evidence" value="ECO:0007669"/>
    <property type="project" value="UniProtKB-KW"/>
</dbReference>
<dbReference type="InterPro" id="IPR015854">
    <property type="entry name" value="ABC_transpr_LolD-like"/>
</dbReference>
<evidence type="ECO:0000313" key="3">
    <source>
        <dbReference type="Proteomes" id="UP001327093"/>
    </source>
</evidence>
<dbReference type="RefSeq" id="WP_324265338.1">
    <property type="nucleotide sequence ID" value="NZ_JAWLNX010000005.1"/>
</dbReference>
<dbReference type="Proteomes" id="UP001327093">
    <property type="component" value="Unassembled WGS sequence"/>
</dbReference>
<accession>A0ABU6A851</accession>
<dbReference type="SUPFAM" id="SSF52540">
    <property type="entry name" value="P-loop containing nucleoside triphosphate hydrolases"/>
    <property type="match status" value="1"/>
</dbReference>
<keyword evidence="2" id="KW-0547">Nucleotide-binding</keyword>
<organism evidence="2 3">
    <name type="scientific">Saccharopolyspora mangrovi</name>
    <dbReference type="NCBI Taxonomy" id="3082379"/>
    <lineage>
        <taxon>Bacteria</taxon>
        <taxon>Bacillati</taxon>
        <taxon>Actinomycetota</taxon>
        <taxon>Actinomycetes</taxon>
        <taxon>Pseudonocardiales</taxon>
        <taxon>Pseudonocardiaceae</taxon>
        <taxon>Saccharopolyspora</taxon>
    </lineage>
</organism>
<proteinExistence type="predicted"/>
<gene>
    <name evidence="2" type="ORF">R4I43_09715</name>
</gene>
<protein>
    <submittedName>
        <fullName evidence="2">ATP-binding cassette domain-containing protein</fullName>
    </submittedName>
</protein>
<feature type="domain" description="ABC transporter" evidence="1">
    <location>
        <begin position="8"/>
        <end position="43"/>
    </location>
</feature>